<dbReference type="Gene3D" id="2.10.109.10">
    <property type="entry name" value="Umud Fragment, subunit A"/>
    <property type="match status" value="1"/>
</dbReference>
<comment type="catalytic activity">
    <reaction evidence="1 8">
        <text>Cleavage of hydrophobic, N-terminal signal or leader sequences from secreted and periplasmic proteins.</text>
        <dbReference type="EC" id="3.4.21.89"/>
    </reaction>
</comment>
<dbReference type="Pfam" id="PF10502">
    <property type="entry name" value="Peptidase_S26"/>
    <property type="match status" value="1"/>
</dbReference>
<evidence type="ECO:0000256" key="2">
    <source>
        <dbReference type="ARBA" id="ARBA00004401"/>
    </source>
</evidence>
<dbReference type="EMBL" id="LWAE01000001">
    <property type="protein sequence ID" value="KZL94466.1"/>
    <property type="molecule type" value="Genomic_DNA"/>
</dbReference>
<dbReference type="AlphaFoldDB" id="A0A162V1D6"/>
<name>A0A162V1D6_9CLOT</name>
<evidence type="ECO:0000256" key="9">
    <source>
        <dbReference type="RuleBase" id="RU362042"/>
    </source>
</evidence>
<comment type="subcellular location">
    <subcellularLocation>
        <location evidence="2">Cell membrane</location>
        <topology evidence="2">Single-pass type II membrane protein</topology>
    </subcellularLocation>
    <subcellularLocation>
        <location evidence="9">Membrane</location>
        <topology evidence="9">Single-pass type II membrane protein</topology>
    </subcellularLocation>
</comment>
<feature type="transmembrane region" description="Helical" evidence="8">
    <location>
        <begin position="12"/>
        <end position="32"/>
    </location>
</feature>
<feature type="active site" evidence="7">
    <location>
        <position position="79"/>
    </location>
</feature>
<evidence type="ECO:0000256" key="6">
    <source>
        <dbReference type="ARBA" id="ARBA00022801"/>
    </source>
</evidence>
<evidence type="ECO:0000259" key="10">
    <source>
        <dbReference type="Pfam" id="PF10502"/>
    </source>
</evidence>
<dbReference type="OrthoDB" id="9802919at2"/>
<dbReference type="PRINTS" id="PR00727">
    <property type="entry name" value="LEADERPTASE"/>
</dbReference>
<sequence>MVKELIELGKSMIIAIIAAFLIITFVFETVSVDGHSMDPTLNHKDRLIVEKVSYYFREPKPGDIVVIKYPADPKEKFIKRVIAIGGDKVRIENNKLYINDVQKNEPYILEQTMNDFNQVTVPQNTVFVMGDNRNNSRDSRYPDVGFVDYKMVVGRAALRIYPFSKFGRLSSLANESALNTIGFLDSAH</sequence>
<protein>
    <recommendedName>
        <fullName evidence="4 8">Signal peptidase I</fullName>
        <ecNumber evidence="4 8">3.4.21.89</ecNumber>
    </recommendedName>
</protein>
<organism evidence="11 12">
    <name type="scientific">Clostridium magnum DSM 2767</name>
    <dbReference type="NCBI Taxonomy" id="1121326"/>
    <lineage>
        <taxon>Bacteria</taxon>
        <taxon>Bacillati</taxon>
        <taxon>Bacillota</taxon>
        <taxon>Clostridia</taxon>
        <taxon>Eubacteriales</taxon>
        <taxon>Clostridiaceae</taxon>
        <taxon>Clostridium</taxon>
    </lineage>
</organism>
<gene>
    <name evidence="11" type="primary">sipS_1</name>
    <name evidence="11" type="ORF">CLMAG_15190</name>
</gene>
<keyword evidence="6 8" id="KW-0378">Hydrolase</keyword>
<evidence type="ECO:0000256" key="5">
    <source>
        <dbReference type="ARBA" id="ARBA00022670"/>
    </source>
</evidence>
<reference evidence="11 12" key="1">
    <citation type="submission" date="2016-04" db="EMBL/GenBank/DDBJ databases">
        <title>Genome sequence of Clostridium magnum DSM 2767.</title>
        <authorList>
            <person name="Poehlein A."/>
            <person name="Uhlig R."/>
            <person name="Fischer R."/>
            <person name="Bahl H."/>
            <person name="Daniel R."/>
        </authorList>
    </citation>
    <scope>NUCLEOTIDE SEQUENCE [LARGE SCALE GENOMIC DNA]</scope>
    <source>
        <strain evidence="11 12">DSM 2767</strain>
    </source>
</reference>
<dbReference type="GO" id="GO:0005886">
    <property type="term" value="C:plasma membrane"/>
    <property type="evidence" value="ECO:0007669"/>
    <property type="project" value="UniProtKB-SubCell"/>
</dbReference>
<dbReference type="PROSITE" id="PS00760">
    <property type="entry name" value="SPASE_I_2"/>
    <property type="match status" value="1"/>
</dbReference>
<evidence type="ECO:0000256" key="3">
    <source>
        <dbReference type="ARBA" id="ARBA00009370"/>
    </source>
</evidence>
<dbReference type="STRING" id="1121326.CLMAG_15190"/>
<feature type="active site" evidence="7">
    <location>
        <position position="36"/>
    </location>
</feature>
<dbReference type="PANTHER" id="PTHR43390">
    <property type="entry name" value="SIGNAL PEPTIDASE I"/>
    <property type="match status" value="1"/>
</dbReference>
<evidence type="ECO:0000256" key="1">
    <source>
        <dbReference type="ARBA" id="ARBA00000677"/>
    </source>
</evidence>
<dbReference type="InterPro" id="IPR036286">
    <property type="entry name" value="LexA/Signal_pep-like_sf"/>
</dbReference>
<evidence type="ECO:0000313" key="12">
    <source>
        <dbReference type="Proteomes" id="UP000076603"/>
    </source>
</evidence>
<dbReference type="PROSITE" id="PS00761">
    <property type="entry name" value="SPASE_I_3"/>
    <property type="match status" value="1"/>
</dbReference>
<evidence type="ECO:0000256" key="7">
    <source>
        <dbReference type="PIRSR" id="PIRSR600223-1"/>
    </source>
</evidence>
<dbReference type="GO" id="GO:0009003">
    <property type="term" value="F:signal peptidase activity"/>
    <property type="evidence" value="ECO:0007669"/>
    <property type="project" value="UniProtKB-EC"/>
</dbReference>
<dbReference type="InterPro" id="IPR000223">
    <property type="entry name" value="Pept_S26A_signal_pept_1"/>
</dbReference>
<keyword evidence="8" id="KW-0472">Membrane</keyword>
<dbReference type="PANTHER" id="PTHR43390:SF1">
    <property type="entry name" value="CHLOROPLAST PROCESSING PEPTIDASE"/>
    <property type="match status" value="1"/>
</dbReference>
<dbReference type="InterPro" id="IPR019756">
    <property type="entry name" value="Pept_S26A_signal_pept_1_Ser-AS"/>
</dbReference>
<dbReference type="CDD" id="cd06530">
    <property type="entry name" value="S26_SPase_I"/>
    <property type="match status" value="1"/>
</dbReference>
<dbReference type="NCBIfam" id="TIGR02227">
    <property type="entry name" value="sigpep_I_bact"/>
    <property type="match status" value="1"/>
</dbReference>
<comment type="similarity">
    <text evidence="3 9">Belongs to the peptidase S26 family.</text>
</comment>
<dbReference type="EC" id="3.4.21.89" evidence="4 8"/>
<keyword evidence="8" id="KW-0812">Transmembrane</keyword>
<comment type="caution">
    <text evidence="11">The sequence shown here is derived from an EMBL/GenBank/DDBJ whole genome shotgun (WGS) entry which is preliminary data.</text>
</comment>
<dbReference type="PROSITE" id="PS00501">
    <property type="entry name" value="SPASE_I_1"/>
    <property type="match status" value="1"/>
</dbReference>
<keyword evidence="5 8" id="KW-0645">Protease</keyword>
<evidence type="ECO:0000256" key="8">
    <source>
        <dbReference type="RuleBase" id="RU003993"/>
    </source>
</evidence>
<dbReference type="SUPFAM" id="SSF51306">
    <property type="entry name" value="LexA/Signal peptidase"/>
    <property type="match status" value="1"/>
</dbReference>
<dbReference type="GO" id="GO:0004252">
    <property type="term" value="F:serine-type endopeptidase activity"/>
    <property type="evidence" value="ECO:0007669"/>
    <property type="project" value="InterPro"/>
</dbReference>
<keyword evidence="12" id="KW-1185">Reference proteome</keyword>
<keyword evidence="8" id="KW-1133">Transmembrane helix</keyword>
<dbReference type="GO" id="GO:0006465">
    <property type="term" value="P:signal peptide processing"/>
    <property type="evidence" value="ECO:0007669"/>
    <property type="project" value="InterPro"/>
</dbReference>
<proteinExistence type="inferred from homology"/>
<dbReference type="InterPro" id="IPR019533">
    <property type="entry name" value="Peptidase_S26"/>
</dbReference>
<dbReference type="Proteomes" id="UP000076603">
    <property type="component" value="Unassembled WGS sequence"/>
</dbReference>
<dbReference type="PATRIC" id="fig|1121326.3.peg.1492"/>
<feature type="domain" description="Peptidase S26" evidence="10">
    <location>
        <begin position="6"/>
        <end position="160"/>
    </location>
</feature>
<accession>A0A162V1D6</accession>
<dbReference type="InterPro" id="IPR019758">
    <property type="entry name" value="Pept_S26A_signal_pept_1_CS"/>
</dbReference>
<evidence type="ECO:0000313" key="11">
    <source>
        <dbReference type="EMBL" id="KZL94466.1"/>
    </source>
</evidence>
<evidence type="ECO:0000256" key="4">
    <source>
        <dbReference type="ARBA" id="ARBA00013208"/>
    </source>
</evidence>
<dbReference type="RefSeq" id="WP_066620061.1">
    <property type="nucleotide sequence ID" value="NZ_FQXL01000019.1"/>
</dbReference>
<dbReference type="InterPro" id="IPR019757">
    <property type="entry name" value="Pept_S26A_signal_pept_1_Lys-AS"/>
</dbReference>